<sequence>MTSFNDNMKMLKERWKNRKDAKKYASAADTAVELAVECADENDNQKALVYYKDALACIAKVQHKSDAVLHNEFLAHHGCLKSTYDDPQAKILEALNSFMEYGKRLKDPSHKQIALHVVAFTYQKHLKGEEKYLEKAKGFALDSLEMLRQDGAKIDEILKNRYTNAKKLEDDNSKRRLAGAYQLLASICDEEGDTKAAESFINKALEFERLESDPIFHHTILSTKRKYVSREQGYEISSKMLKLVEKMAEKEREKNMMETQAAVADDCLVRKDFVKTGKTYFLINKKCFDHELKQEAKDQLIKLCKIKERTKEVTKTEEVQPIGYQRLARMYEETADEMLNIGALEGAVDYYKKMKDVAAPATPPNGNVDPEYGDLEISRDLVPKEFDKFAFVLKSLRDVEEKAGIKNHERKADLPKERPKEHMPKLNALQRQKCQKGGVEMFREAPAAIGRKPNINHIIVKPRDSKLIYQNPFEFCRQQNDKIYEPERHTVTQFLQDAARDTTIEFPNGFVAIASTIFYNYLFEINNFSKAFCAFGF</sequence>
<evidence type="ECO:0000313" key="1">
    <source>
        <dbReference type="Proteomes" id="UP000887578"/>
    </source>
</evidence>
<dbReference type="InterPro" id="IPR011990">
    <property type="entry name" value="TPR-like_helical_dom_sf"/>
</dbReference>
<accession>A0A914P958</accession>
<name>A0A914P958_9BILA</name>
<evidence type="ECO:0000313" key="2">
    <source>
        <dbReference type="WBParaSite" id="PDA_v2.g14577.t1"/>
    </source>
</evidence>
<dbReference type="Proteomes" id="UP000887578">
    <property type="component" value="Unplaced"/>
</dbReference>
<proteinExistence type="predicted"/>
<reference evidence="2" key="1">
    <citation type="submission" date="2022-11" db="UniProtKB">
        <authorList>
            <consortium name="WormBaseParasite"/>
        </authorList>
    </citation>
    <scope>IDENTIFICATION</scope>
</reference>
<protein>
    <submittedName>
        <fullName evidence="2">Uncharacterized protein</fullName>
    </submittedName>
</protein>
<dbReference type="AlphaFoldDB" id="A0A914P958"/>
<dbReference type="Gene3D" id="1.25.40.10">
    <property type="entry name" value="Tetratricopeptide repeat domain"/>
    <property type="match status" value="1"/>
</dbReference>
<dbReference type="WBParaSite" id="PDA_v2.g14577.t1">
    <property type="protein sequence ID" value="PDA_v2.g14577.t1"/>
    <property type="gene ID" value="PDA_v2.g14577"/>
</dbReference>
<keyword evidence="1" id="KW-1185">Reference proteome</keyword>
<organism evidence="1 2">
    <name type="scientific">Panagrolaimus davidi</name>
    <dbReference type="NCBI Taxonomy" id="227884"/>
    <lineage>
        <taxon>Eukaryota</taxon>
        <taxon>Metazoa</taxon>
        <taxon>Ecdysozoa</taxon>
        <taxon>Nematoda</taxon>
        <taxon>Chromadorea</taxon>
        <taxon>Rhabditida</taxon>
        <taxon>Tylenchina</taxon>
        <taxon>Panagrolaimomorpha</taxon>
        <taxon>Panagrolaimoidea</taxon>
        <taxon>Panagrolaimidae</taxon>
        <taxon>Panagrolaimus</taxon>
    </lineage>
</organism>